<dbReference type="PANTHER" id="PTHR30231">
    <property type="entry name" value="DNA POLYMERASE III SUBUNIT EPSILON"/>
    <property type="match status" value="1"/>
</dbReference>
<keyword evidence="11 17" id="KW-0460">Magnesium</keyword>
<comment type="catalytic activity">
    <reaction evidence="14 18">
        <text>DNA(n) + a 2'-deoxyribonucleoside 5'-triphosphate = DNA(n+1) + diphosphate</text>
        <dbReference type="Rhea" id="RHEA:22508"/>
        <dbReference type="Rhea" id="RHEA-COMP:17339"/>
        <dbReference type="Rhea" id="RHEA-COMP:17340"/>
        <dbReference type="ChEBI" id="CHEBI:33019"/>
        <dbReference type="ChEBI" id="CHEBI:61560"/>
        <dbReference type="ChEBI" id="CHEBI:173112"/>
        <dbReference type="EC" id="2.7.7.7"/>
    </reaction>
</comment>
<gene>
    <name evidence="18" type="primary">dnaQ</name>
    <name evidence="20" type="ORF">HY57_14520</name>
</gene>
<dbReference type="GO" id="GO:0003677">
    <property type="term" value="F:DNA binding"/>
    <property type="evidence" value="ECO:0007669"/>
    <property type="project" value="InterPro"/>
</dbReference>
<dbReference type="EC" id="2.7.7.7" evidence="2 18"/>
<name>A0A075K208_9GAMM</name>
<evidence type="ECO:0000256" key="13">
    <source>
        <dbReference type="ARBA" id="ARBA00023211"/>
    </source>
</evidence>
<evidence type="ECO:0000256" key="7">
    <source>
        <dbReference type="ARBA" id="ARBA00022722"/>
    </source>
</evidence>
<evidence type="ECO:0000256" key="16">
    <source>
        <dbReference type="PIRSR" id="PIRSR606309-2"/>
    </source>
</evidence>
<proteinExistence type="predicted"/>
<dbReference type="Gene3D" id="3.30.420.10">
    <property type="entry name" value="Ribonuclease H-like superfamily/Ribonuclease H"/>
    <property type="match status" value="1"/>
</dbReference>
<comment type="function">
    <text evidence="18">DNA polymerase III is a complex, multichain enzyme responsible for most of the replicative synthesis in bacteria. The epsilon subunit contain the editing function and is a proofreading 3'-5' exonuclease.</text>
</comment>
<feature type="binding site" evidence="17">
    <location>
        <position position="158"/>
    </location>
    <ligand>
        <name>a divalent metal cation</name>
        <dbReference type="ChEBI" id="CHEBI:60240"/>
        <label>1</label>
        <note>catalytic</note>
    </ligand>
</feature>
<feature type="binding site" evidence="17">
    <location>
        <position position="9"/>
    </location>
    <ligand>
        <name>a divalent metal cation</name>
        <dbReference type="ChEBI" id="CHEBI:60240"/>
        <label>1</label>
        <note>catalytic</note>
    </ligand>
</feature>
<dbReference type="CDD" id="cd06131">
    <property type="entry name" value="DNA_pol_III_epsilon_Ecoli_like"/>
    <property type="match status" value="1"/>
</dbReference>
<accession>A0A075K208</accession>
<dbReference type="NCBIfam" id="TIGR00573">
    <property type="entry name" value="dnaq"/>
    <property type="match status" value="1"/>
</dbReference>
<evidence type="ECO:0000259" key="19">
    <source>
        <dbReference type="SMART" id="SM00479"/>
    </source>
</evidence>
<feature type="binding site" evidence="17">
    <location>
        <position position="7"/>
    </location>
    <ligand>
        <name>a divalent metal cation</name>
        <dbReference type="ChEBI" id="CHEBI:60240"/>
        <label>1</label>
        <note>catalytic</note>
    </ligand>
</feature>
<dbReference type="KEGG" id="dja:HY57_14520"/>
<organism evidence="20 21">
    <name type="scientific">Dyella japonica A8</name>
    <dbReference type="NCBI Taxonomy" id="1217721"/>
    <lineage>
        <taxon>Bacteria</taxon>
        <taxon>Pseudomonadati</taxon>
        <taxon>Pseudomonadota</taxon>
        <taxon>Gammaproteobacteria</taxon>
        <taxon>Lysobacterales</taxon>
        <taxon>Rhodanobacteraceae</taxon>
        <taxon>Dyella</taxon>
    </lineage>
</organism>
<dbReference type="AlphaFoldDB" id="A0A075K208"/>
<evidence type="ECO:0000256" key="10">
    <source>
        <dbReference type="ARBA" id="ARBA00022839"/>
    </source>
</evidence>
<dbReference type="STRING" id="1217721.HY57_14520"/>
<feature type="binding site" evidence="16">
    <location>
        <position position="7"/>
    </location>
    <ligand>
        <name>substrate</name>
    </ligand>
</feature>
<feature type="binding site" evidence="16">
    <location>
        <position position="158"/>
    </location>
    <ligand>
        <name>substrate</name>
    </ligand>
</feature>
<keyword evidence="13 17" id="KW-0464">Manganese</keyword>
<evidence type="ECO:0000313" key="20">
    <source>
        <dbReference type="EMBL" id="AIF48371.1"/>
    </source>
</evidence>
<feature type="binding site" evidence="16">
    <location>
        <position position="9"/>
    </location>
    <ligand>
        <name>substrate</name>
    </ligand>
</feature>
<comment type="cofactor">
    <cofactor evidence="1 18">
        <name>Mn(2+)</name>
        <dbReference type="ChEBI" id="CHEBI:29035"/>
    </cofactor>
</comment>
<protein>
    <recommendedName>
        <fullName evidence="3 18">DNA polymerase III subunit epsilon</fullName>
        <ecNumber evidence="2 18">2.7.7.7</ecNumber>
    </recommendedName>
</protein>
<feature type="domain" description="Exonuclease" evidence="19">
    <location>
        <begin position="2"/>
        <end position="175"/>
    </location>
</feature>
<sequence>MRQIVLDTETTGLEVRQGHRLIEIACVEMIERRPTGRYYQTYLNPDRAIDEGARQVTGIEDEFLLDKPRFADVVEEFLAFVDGAEVIIHNATFDVGFINGELARLGESFGRLEDRCSVLDTLAMARERYPGQRNSLDALCKRLGVDNSARDLHGGLIDAQLLADVYIAMTSGQVVLDLGFEGAQEQGAAVALTPVLLDRRPRVLRANADEAVAHEKRLDSLDKSAGGTSVWRREAAPAVN</sequence>
<dbReference type="GO" id="GO:0045004">
    <property type="term" value="P:DNA replication proofreading"/>
    <property type="evidence" value="ECO:0007669"/>
    <property type="project" value="TreeGrafter"/>
</dbReference>
<keyword evidence="4 18" id="KW-0808">Transferase</keyword>
<evidence type="ECO:0000256" key="18">
    <source>
        <dbReference type="RuleBase" id="RU364087"/>
    </source>
</evidence>
<keyword evidence="9 18" id="KW-0378">Hydrolase</keyword>
<dbReference type="InterPro" id="IPR006309">
    <property type="entry name" value="DnaQ_proteo"/>
</dbReference>
<dbReference type="GO" id="GO:0005829">
    <property type="term" value="C:cytosol"/>
    <property type="evidence" value="ECO:0007669"/>
    <property type="project" value="TreeGrafter"/>
</dbReference>
<dbReference type="InterPro" id="IPR036397">
    <property type="entry name" value="RNaseH_sf"/>
</dbReference>
<dbReference type="GO" id="GO:0046872">
    <property type="term" value="F:metal ion binding"/>
    <property type="evidence" value="ECO:0007669"/>
    <property type="project" value="UniProtKB-KW"/>
</dbReference>
<dbReference type="GO" id="GO:0003887">
    <property type="term" value="F:DNA-directed DNA polymerase activity"/>
    <property type="evidence" value="ECO:0007669"/>
    <property type="project" value="UniProtKB-KW"/>
</dbReference>
<dbReference type="NCBIfam" id="TIGR01406">
    <property type="entry name" value="dnaQ_proteo"/>
    <property type="match status" value="1"/>
</dbReference>
<dbReference type="InterPro" id="IPR012337">
    <property type="entry name" value="RNaseH-like_sf"/>
</dbReference>
<evidence type="ECO:0000256" key="14">
    <source>
        <dbReference type="ARBA" id="ARBA00049244"/>
    </source>
</evidence>
<comment type="cofactor">
    <cofactor evidence="17">
        <name>Mg(2+)</name>
        <dbReference type="ChEBI" id="CHEBI:18420"/>
    </cofactor>
    <cofactor evidence="17">
        <name>Mn(2+)</name>
        <dbReference type="ChEBI" id="CHEBI:29035"/>
    </cofactor>
    <text evidence="17">Binds 2 divalent metal cations. Magnesium or manganese.</text>
</comment>
<dbReference type="PANTHER" id="PTHR30231:SF41">
    <property type="entry name" value="DNA POLYMERASE III SUBUNIT EPSILON"/>
    <property type="match status" value="1"/>
</dbReference>
<dbReference type="RefSeq" id="WP_019465596.1">
    <property type="nucleotide sequence ID" value="NZ_ALOY01000159.1"/>
</dbReference>
<keyword evidence="12 18" id="KW-0239">DNA-directed DNA polymerase</keyword>
<dbReference type="Proteomes" id="UP000027987">
    <property type="component" value="Chromosome"/>
</dbReference>
<keyword evidence="21" id="KW-1185">Reference proteome</keyword>
<evidence type="ECO:0000256" key="15">
    <source>
        <dbReference type="PIRSR" id="PIRSR606309-1"/>
    </source>
</evidence>
<evidence type="ECO:0000256" key="3">
    <source>
        <dbReference type="ARBA" id="ARBA00020352"/>
    </source>
</evidence>
<reference evidence="20 21" key="1">
    <citation type="submission" date="2014-07" db="EMBL/GenBank/DDBJ databases">
        <title>Complete Genome Sequence of Dyella japonica Strain A8 Isolated from Malaysian Tropical Soil.</title>
        <authorList>
            <person name="Hui R.K.H."/>
            <person name="Chen J.-W."/>
            <person name="Chan K.-G."/>
            <person name="Leung F.C.C."/>
        </authorList>
    </citation>
    <scope>NUCLEOTIDE SEQUENCE [LARGE SCALE GENOMIC DNA]</scope>
    <source>
        <strain evidence="20 21">A8</strain>
    </source>
</reference>
<keyword evidence="8 17" id="KW-0479">Metal-binding</keyword>
<dbReference type="NCBIfam" id="NF004316">
    <property type="entry name" value="PRK05711.1"/>
    <property type="match status" value="1"/>
</dbReference>
<evidence type="ECO:0000256" key="9">
    <source>
        <dbReference type="ARBA" id="ARBA00022801"/>
    </source>
</evidence>
<evidence type="ECO:0000256" key="12">
    <source>
        <dbReference type="ARBA" id="ARBA00022932"/>
    </source>
</evidence>
<dbReference type="EMBL" id="CP008884">
    <property type="protein sequence ID" value="AIF48371.1"/>
    <property type="molecule type" value="Genomic_DNA"/>
</dbReference>
<keyword evidence="10 18" id="KW-0269">Exonuclease</keyword>
<keyword evidence="5 18" id="KW-0548">Nucleotidyltransferase</keyword>
<evidence type="ECO:0000256" key="17">
    <source>
        <dbReference type="PIRSR" id="PIRSR606309-3"/>
    </source>
</evidence>
<dbReference type="PATRIC" id="fig|1217721.7.peg.2985"/>
<evidence type="ECO:0000256" key="11">
    <source>
        <dbReference type="ARBA" id="ARBA00022842"/>
    </source>
</evidence>
<dbReference type="GO" id="GO:0008408">
    <property type="term" value="F:3'-5' exonuclease activity"/>
    <property type="evidence" value="ECO:0007669"/>
    <property type="project" value="TreeGrafter"/>
</dbReference>
<dbReference type="InterPro" id="IPR013520">
    <property type="entry name" value="Ribonucl_H"/>
</dbReference>
<dbReference type="Pfam" id="PF00929">
    <property type="entry name" value="RNase_T"/>
    <property type="match status" value="1"/>
</dbReference>
<dbReference type="InterPro" id="IPR006054">
    <property type="entry name" value="DnaQ"/>
</dbReference>
<dbReference type="OrthoDB" id="9804290at2"/>
<feature type="active site" description="Proton acceptor" evidence="15">
    <location>
        <position position="153"/>
    </location>
</feature>
<evidence type="ECO:0000256" key="2">
    <source>
        <dbReference type="ARBA" id="ARBA00012417"/>
    </source>
</evidence>
<dbReference type="HOGENOM" id="CLU_047806_2_0_6"/>
<evidence type="ECO:0000256" key="1">
    <source>
        <dbReference type="ARBA" id="ARBA00001936"/>
    </source>
</evidence>
<evidence type="ECO:0000256" key="4">
    <source>
        <dbReference type="ARBA" id="ARBA00022679"/>
    </source>
</evidence>
<evidence type="ECO:0000313" key="21">
    <source>
        <dbReference type="Proteomes" id="UP000027987"/>
    </source>
</evidence>
<dbReference type="SUPFAM" id="SSF53098">
    <property type="entry name" value="Ribonuclease H-like"/>
    <property type="match status" value="1"/>
</dbReference>
<evidence type="ECO:0000256" key="8">
    <source>
        <dbReference type="ARBA" id="ARBA00022723"/>
    </source>
</evidence>
<dbReference type="FunFam" id="3.30.420.10:FF:000012">
    <property type="entry name" value="DNA polymerase III subunit epsilon"/>
    <property type="match status" value="1"/>
</dbReference>
<evidence type="ECO:0000256" key="6">
    <source>
        <dbReference type="ARBA" id="ARBA00022705"/>
    </source>
</evidence>
<keyword evidence="7 18" id="KW-0540">Nuclease</keyword>
<comment type="subunit">
    <text evidence="18">DNA polymerase III contains a core (composed of alpha, epsilon and theta chains) that associates with a tau subunit. This core dimerizes to form the POLIII' complex. PolIII' associates with the gamma complex (composed of gamma, delta, delta', psi and chi chains) and with the beta chain to form the complete DNA polymerase III complex.</text>
</comment>
<dbReference type="SMART" id="SM00479">
    <property type="entry name" value="EXOIII"/>
    <property type="match status" value="1"/>
</dbReference>
<evidence type="ECO:0000256" key="5">
    <source>
        <dbReference type="ARBA" id="ARBA00022695"/>
    </source>
</evidence>
<keyword evidence="6 18" id="KW-0235">DNA replication</keyword>